<protein>
    <submittedName>
        <fullName evidence="5">AraC family transcriptional regulator</fullName>
    </submittedName>
</protein>
<keyword evidence="2" id="KW-0238">DNA-binding</keyword>
<dbReference type="PANTHER" id="PTHR46796:SF6">
    <property type="entry name" value="ARAC SUBFAMILY"/>
    <property type="match status" value="1"/>
</dbReference>
<dbReference type="InterPro" id="IPR018060">
    <property type="entry name" value="HTH_AraC"/>
</dbReference>
<dbReference type="SMART" id="SM00342">
    <property type="entry name" value="HTH_ARAC"/>
    <property type="match status" value="1"/>
</dbReference>
<feature type="domain" description="HTH araC/xylS-type" evidence="4">
    <location>
        <begin position="206"/>
        <end position="307"/>
    </location>
</feature>
<name>A0A376D4Q6_9CORY</name>
<dbReference type="InterPro" id="IPR035418">
    <property type="entry name" value="AraC-bd_2"/>
</dbReference>
<evidence type="ECO:0000313" key="6">
    <source>
        <dbReference type="Proteomes" id="UP000254287"/>
    </source>
</evidence>
<dbReference type="SUPFAM" id="SSF46689">
    <property type="entry name" value="Homeodomain-like"/>
    <property type="match status" value="1"/>
</dbReference>
<dbReference type="GO" id="GO:0003700">
    <property type="term" value="F:DNA-binding transcription factor activity"/>
    <property type="evidence" value="ECO:0007669"/>
    <property type="project" value="InterPro"/>
</dbReference>
<dbReference type="InterPro" id="IPR009057">
    <property type="entry name" value="Homeodomain-like_sf"/>
</dbReference>
<proteinExistence type="predicted"/>
<dbReference type="EMBL" id="UFXP01000001">
    <property type="protein sequence ID" value="STC81961.1"/>
    <property type="molecule type" value="Genomic_DNA"/>
</dbReference>
<evidence type="ECO:0000256" key="1">
    <source>
        <dbReference type="ARBA" id="ARBA00023015"/>
    </source>
</evidence>
<reference evidence="5 6" key="1">
    <citation type="submission" date="2018-06" db="EMBL/GenBank/DDBJ databases">
        <authorList>
            <consortium name="Pathogen Informatics"/>
            <person name="Doyle S."/>
        </authorList>
    </citation>
    <scope>NUCLEOTIDE SEQUENCE [LARGE SCALE GENOMIC DNA]</scope>
    <source>
        <strain evidence="5 6">NCTC10289</strain>
    </source>
</reference>
<dbReference type="InterPro" id="IPR050204">
    <property type="entry name" value="AraC_XylS_family_regulators"/>
</dbReference>
<gene>
    <name evidence="5" type="primary">feaR</name>
    <name evidence="5" type="ORF">NCTC10289_02591</name>
</gene>
<dbReference type="Pfam" id="PF12833">
    <property type="entry name" value="HTH_18"/>
    <property type="match status" value="1"/>
</dbReference>
<dbReference type="Pfam" id="PF14525">
    <property type="entry name" value="AraC_binding_2"/>
    <property type="match status" value="1"/>
</dbReference>
<dbReference type="PANTHER" id="PTHR46796">
    <property type="entry name" value="HTH-TYPE TRANSCRIPTIONAL ACTIVATOR RHAS-RELATED"/>
    <property type="match status" value="1"/>
</dbReference>
<dbReference type="Gene3D" id="1.10.10.60">
    <property type="entry name" value="Homeodomain-like"/>
    <property type="match status" value="1"/>
</dbReference>
<evidence type="ECO:0000256" key="3">
    <source>
        <dbReference type="ARBA" id="ARBA00023163"/>
    </source>
</evidence>
<accession>A0A376D4Q6</accession>
<dbReference type="Proteomes" id="UP000254287">
    <property type="component" value="Unassembled WGS sequence"/>
</dbReference>
<sequence length="315" mass="34742">MIPLMSASAVEHFDIASWRTASSGSFGQLDVDTEDPATFHATLRSTKVGDISLFDMCTSPHTVNRYKIAANEAPFCKLSLQITGSSTMSQDGRTCELHPGNLALYVTQRPYTLRYPEDQNTLIVHFPQSFLDISPAQIQRLTANPISRSHGLGAVAVPLFEQLAKNLDLLKGPHATALVRSALTMLVSVLASDVADEPSAGTLLFNQATAYIEQHLSDPDLGPNTIAQALFVSVRHLHAKFSEQGLSVGSYIRTRRLEHIRRELVDPRHSEESISHISARYGLHDPSHLSRIFKAEYHKSPSAYRAAASCTDRRR</sequence>
<dbReference type="AlphaFoldDB" id="A0A376D4Q6"/>
<keyword evidence="3" id="KW-0804">Transcription</keyword>
<dbReference type="GO" id="GO:0043565">
    <property type="term" value="F:sequence-specific DNA binding"/>
    <property type="evidence" value="ECO:0007669"/>
    <property type="project" value="InterPro"/>
</dbReference>
<evidence type="ECO:0000313" key="5">
    <source>
        <dbReference type="EMBL" id="STC81961.1"/>
    </source>
</evidence>
<evidence type="ECO:0000259" key="4">
    <source>
        <dbReference type="PROSITE" id="PS01124"/>
    </source>
</evidence>
<evidence type="ECO:0000256" key="2">
    <source>
        <dbReference type="ARBA" id="ARBA00023125"/>
    </source>
</evidence>
<organism evidence="5 6">
    <name type="scientific">Corynebacterium minutissimum</name>
    <dbReference type="NCBI Taxonomy" id="38301"/>
    <lineage>
        <taxon>Bacteria</taxon>
        <taxon>Bacillati</taxon>
        <taxon>Actinomycetota</taxon>
        <taxon>Actinomycetes</taxon>
        <taxon>Mycobacteriales</taxon>
        <taxon>Corynebacteriaceae</taxon>
        <taxon>Corynebacterium</taxon>
    </lineage>
</organism>
<dbReference type="PROSITE" id="PS01124">
    <property type="entry name" value="HTH_ARAC_FAMILY_2"/>
    <property type="match status" value="1"/>
</dbReference>
<keyword evidence="1" id="KW-0805">Transcription regulation</keyword>